<comment type="caution">
    <text evidence="2">The sequence shown here is derived from an EMBL/GenBank/DDBJ whole genome shotgun (WGS) entry which is preliminary data.</text>
</comment>
<proteinExistence type="predicted"/>
<feature type="compositionally biased region" description="Low complexity" evidence="1">
    <location>
        <begin position="33"/>
        <end position="42"/>
    </location>
</feature>
<dbReference type="EMBL" id="PIUK01000105">
    <property type="protein sequence ID" value="MBY6276746.1"/>
    <property type="molecule type" value="Genomic_DNA"/>
</dbReference>
<dbReference type="Proteomes" id="UP000732377">
    <property type="component" value="Unassembled WGS sequence"/>
</dbReference>
<organism evidence="2 3">
    <name type="scientific">Symbiobacterium thermophilum</name>
    <dbReference type="NCBI Taxonomy" id="2734"/>
    <lineage>
        <taxon>Bacteria</taxon>
        <taxon>Bacillati</taxon>
        <taxon>Bacillota</taxon>
        <taxon>Clostridia</taxon>
        <taxon>Eubacteriales</taxon>
        <taxon>Symbiobacteriaceae</taxon>
        <taxon>Symbiobacterium</taxon>
    </lineage>
</organism>
<gene>
    <name evidence="2" type="ORF">CWE10_11150</name>
</gene>
<reference evidence="2" key="1">
    <citation type="submission" date="2017-11" db="EMBL/GenBank/DDBJ databases">
        <title>Three new genomes from thermophilic consortium.</title>
        <authorList>
            <person name="Quaggio R."/>
            <person name="Amgarten D."/>
            <person name="Setubal J.C."/>
        </authorList>
    </citation>
    <scope>NUCLEOTIDE SEQUENCE</scope>
    <source>
        <strain evidence="2">ZCTH01-B2</strain>
    </source>
</reference>
<evidence type="ECO:0000313" key="3">
    <source>
        <dbReference type="Proteomes" id="UP000732377"/>
    </source>
</evidence>
<feature type="region of interest" description="Disordered" evidence="1">
    <location>
        <begin position="1"/>
        <end position="52"/>
    </location>
</feature>
<sequence>MAGRQWPAETQEAIGQPLTRVLDAGDTAGARTPESGTGEAPSPGGPESGPWEVVGWITGLGLLLAEGGAVLRARRRPRA</sequence>
<evidence type="ECO:0000313" key="2">
    <source>
        <dbReference type="EMBL" id="MBY6276746.1"/>
    </source>
</evidence>
<evidence type="ECO:0000256" key="1">
    <source>
        <dbReference type="SAM" id="MobiDB-lite"/>
    </source>
</evidence>
<protein>
    <submittedName>
        <fullName evidence="2">Uncharacterized protein</fullName>
    </submittedName>
</protein>
<name>A0A953IAP6_SYMTR</name>
<accession>A0A953IAP6</accession>
<dbReference type="RefSeq" id="WP_273379819.1">
    <property type="nucleotide sequence ID" value="NZ_PIUK01000105.1"/>
</dbReference>
<dbReference type="AlphaFoldDB" id="A0A953IAP6"/>